<dbReference type="SMART" id="SM00149">
    <property type="entry name" value="PLCYc"/>
    <property type="match status" value="1"/>
</dbReference>
<comment type="cofactor">
    <cofactor evidence="2">
        <name>Ca(2+)</name>
        <dbReference type="ChEBI" id="CHEBI:29108"/>
    </cofactor>
</comment>
<dbReference type="PROSITE" id="PS50007">
    <property type="entry name" value="PIPLC_X_DOMAIN"/>
    <property type="match status" value="1"/>
</dbReference>
<feature type="region of interest" description="Disordered" evidence="12">
    <location>
        <begin position="265"/>
        <end position="286"/>
    </location>
</feature>
<dbReference type="SMART" id="SM00148">
    <property type="entry name" value="PLCXc"/>
    <property type="match status" value="1"/>
</dbReference>
<evidence type="ECO:0000259" key="14">
    <source>
        <dbReference type="PROSITE" id="PS50008"/>
    </source>
</evidence>
<keyword evidence="5" id="KW-1003">Cell membrane</keyword>
<dbReference type="PRINTS" id="PR00390">
    <property type="entry name" value="PHPHLIPASEC"/>
</dbReference>
<dbReference type="Gene3D" id="3.20.20.190">
    <property type="entry name" value="Phosphatidylinositol (PI) phosphodiesterase"/>
    <property type="match status" value="1"/>
</dbReference>
<dbReference type="SUPFAM" id="SSF51695">
    <property type="entry name" value="PLC-like phosphodiesterases"/>
    <property type="match status" value="1"/>
</dbReference>
<sequence>MSAKHTYRICFCIRRRFKHKEAEAPEEIKLLFENYSENGSMSVENLHRFLQEVQGEENITAEETENLMESFLHEEHRHLLIFHRKHLNLEEFFAFLRSETNSPLPFPPKVRHDMDSPMSHYFIYTGHNSYLTGNQISSDASEKPIVEALKRGVRVIELDMWPNSTKDDIDIMHGGTLTSPVKLIKCLKAIKEHAFIASEYPVILTLEDHLTPDLQAKVAEMVTETFEDVLVCSTTEDELKFPSPESFKGKIIISTKHPKEFLETKSSSVAEGDDQASVKAPKSSEEAAWGTEIADFMDKTEHDDDNNNNNNGLENQDEDDQHENDAATLLNAAPEYKKLIGIRAEKMKGGIKAWLKVGSEKAHRVSLNEEKLEKAVVTHGTDIVRFTQKNLMRVYPKGTRIDSSNFNPMIGWVHGAQMVAFNMQTHGRSLWLMQGIFRANGGCGYVKKPDFLLRVGPHNEVFDPKAHLPVKKTLKVKVHMGEGWNLDFSRTHFDLYSPPDFYVKIGIAGVPSDTVMKKTKVVEDNWAPVWNEEFEFPLTVPELALLRIEVHESDMSDKDDFGGQTCLPVSELRKGIRSVPLYDHKGEKYKSVKLLMRFHFT</sequence>
<keyword evidence="8 11" id="KW-0443">Lipid metabolism</keyword>
<dbReference type="InterPro" id="IPR015359">
    <property type="entry name" value="PLC_EF-hand-like"/>
</dbReference>
<evidence type="ECO:0000256" key="7">
    <source>
        <dbReference type="ARBA" id="ARBA00022963"/>
    </source>
</evidence>
<dbReference type="InterPro" id="IPR001711">
    <property type="entry name" value="PLipase_C_Pinositol-sp_Y"/>
</dbReference>
<dbReference type="PROSITE" id="PS50004">
    <property type="entry name" value="C2"/>
    <property type="match status" value="1"/>
</dbReference>
<evidence type="ECO:0000256" key="12">
    <source>
        <dbReference type="SAM" id="MobiDB-lite"/>
    </source>
</evidence>
<dbReference type="PANTHER" id="PTHR10336:SF158">
    <property type="entry name" value="PHOSPHOINOSITIDE PHOSPHOLIPASE C"/>
    <property type="match status" value="1"/>
</dbReference>
<feature type="region of interest" description="Disordered" evidence="12">
    <location>
        <begin position="299"/>
        <end position="322"/>
    </location>
</feature>
<dbReference type="FunFam" id="2.60.40.150:FF:000060">
    <property type="entry name" value="Phosphoinositide phospholipase C"/>
    <property type="match status" value="1"/>
</dbReference>
<dbReference type="PROSITE" id="PS50008">
    <property type="entry name" value="PIPLC_Y_DOMAIN"/>
    <property type="match status" value="1"/>
</dbReference>
<dbReference type="GO" id="GO:0016042">
    <property type="term" value="P:lipid catabolic process"/>
    <property type="evidence" value="ECO:0007669"/>
    <property type="project" value="UniProtKB-KW"/>
</dbReference>
<dbReference type="Pfam" id="PF00388">
    <property type="entry name" value="PI-PLC-X"/>
    <property type="match status" value="1"/>
</dbReference>
<protein>
    <recommendedName>
        <fullName evidence="4 11">Phosphoinositide phospholipase C</fullName>
        <ecNumber evidence="4 11">3.1.4.11</ecNumber>
    </recommendedName>
</protein>
<dbReference type="InterPro" id="IPR001192">
    <property type="entry name" value="PI-PLC_fam"/>
</dbReference>
<dbReference type="EC" id="3.1.4.11" evidence="4 11"/>
<evidence type="ECO:0000256" key="8">
    <source>
        <dbReference type="ARBA" id="ARBA00023098"/>
    </source>
</evidence>
<dbReference type="Gene3D" id="1.10.238.10">
    <property type="entry name" value="EF-hand"/>
    <property type="match status" value="1"/>
</dbReference>
<dbReference type="GO" id="GO:0048015">
    <property type="term" value="P:phosphatidylinositol-mediated signaling"/>
    <property type="evidence" value="ECO:0007669"/>
    <property type="project" value="TreeGrafter"/>
</dbReference>
<evidence type="ECO:0000256" key="1">
    <source>
        <dbReference type="ARBA" id="ARBA00001195"/>
    </source>
</evidence>
<dbReference type="Gene3D" id="2.60.40.150">
    <property type="entry name" value="C2 domain"/>
    <property type="match status" value="1"/>
</dbReference>
<evidence type="ECO:0000313" key="15">
    <source>
        <dbReference type="EMBL" id="ABM90640.1"/>
    </source>
</evidence>
<keyword evidence="7 11" id="KW-0442">Lipid degradation</keyword>
<dbReference type="InterPro" id="IPR017946">
    <property type="entry name" value="PLC-like_Pdiesterase_TIM-brl"/>
</dbReference>
<gene>
    <name evidence="15" type="primary">PLC</name>
</gene>
<keyword evidence="10" id="KW-0807">Transducer</keyword>
<feature type="domain" description="C2" evidence="13">
    <location>
        <begin position="457"/>
        <end position="583"/>
    </location>
</feature>
<feature type="domain" description="PI-PLC Y-box" evidence="14">
    <location>
        <begin position="366"/>
        <end position="452"/>
    </location>
</feature>
<dbReference type="AlphaFoldDB" id="A2TF43"/>
<evidence type="ECO:0000256" key="3">
    <source>
        <dbReference type="ARBA" id="ARBA00004202"/>
    </source>
</evidence>
<dbReference type="Pfam" id="PF09279">
    <property type="entry name" value="EF-hand_like"/>
    <property type="match status" value="1"/>
</dbReference>
<proteinExistence type="evidence at transcript level"/>
<keyword evidence="9" id="KW-0472">Membrane</keyword>
<name>A2TF43_9LAMI</name>
<organism evidence="15">
    <name type="scientific">Torenia fournieri</name>
    <name type="common">wishbone flower</name>
    <dbReference type="NCBI Taxonomy" id="68875"/>
    <lineage>
        <taxon>Eukaryota</taxon>
        <taxon>Viridiplantae</taxon>
        <taxon>Streptophyta</taxon>
        <taxon>Embryophyta</taxon>
        <taxon>Tracheophyta</taxon>
        <taxon>Spermatophyta</taxon>
        <taxon>Magnoliopsida</taxon>
        <taxon>eudicotyledons</taxon>
        <taxon>Gunneridae</taxon>
        <taxon>Pentapetalae</taxon>
        <taxon>asterids</taxon>
        <taxon>lamiids</taxon>
        <taxon>Lamiales</taxon>
        <taxon>Linderniaceae</taxon>
        <taxon>Torenia</taxon>
    </lineage>
</organism>
<evidence type="ECO:0000256" key="10">
    <source>
        <dbReference type="ARBA" id="ARBA00023224"/>
    </source>
</evidence>
<dbReference type="SMART" id="SM00239">
    <property type="entry name" value="C2"/>
    <property type="match status" value="1"/>
</dbReference>
<reference evidence="15" key="1">
    <citation type="submission" date="2006-12" db="EMBL/GenBank/DDBJ databases">
        <title>Phosphoinositide-specific phospholipase C.</title>
        <authorList>
            <person name="Song M."/>
            <person name="Han Y."/>
        </authorList>
    </citation>
    <scope>NUCLEOTIDE SEQUENCE</scope>
</reference>
<evidence type="ECO:0000256" key="4">
    <source>
        <dbReference type="ARBA" id="ARBA00012368"/>
    </source>
</evidence>
<dbReference type="GO" id="GO:0004435">
    <property type="term" value="F:phosphatidylinositol-4,5-bisphosphate phospholipase C activity"/>
    <property type="evidence" value="ECO:0007669"/>
    <property type="project" value="UniProtKB-EC"/>
</dbReference>
<evidence type="ECO:0000256" key="6">
    <source>
        <dbReference type="ARBA" id="ARBA00022801"/>
    </source>
</evidence>
<dbReference type="SUPFAM" id="SSF47473">
    <property type="entry name" value="EF-hand"/>
    <property type="match status" value="1"/>
</dbReference>
<dbReference type="InterPro" id="IPR000008">
    <property type="entry name" value="C2_dom"/>
</dbReference>
<dbReference type="GO" id="GO:0006950">
    <property type="term" value="P:response to stress"/>
    <property type="evidence" value="ECO:0007669"/>
    <property type="project" value="UniProtKB-ARBA"/>
</dbReference>
<comment type="catalytic activity">
    <reaction evidence="1 11">
        <text>a 1,2-diacyl-sn-glycero-3-phospho-(1D-myo-inositol-4,5-bisphosphate) + H2O = 1D-myo-inositol 1,4,5-trisphosphate + a 1,2-diacyl-sn-glycerol + H(+)</text>
        <dbReference type="Rhea" id="RHEA:33179"/>
        <dbReference type="ChEBI" id="CHEBI:15377"/>
        <dbReference type="ChEBI" id="CHEBI:15378"/>
        <dbReference type="ChEBI" id="CHEBI:17815"/>
        <dbReference type="ChEBI" id="CHEBI:58456"/>
        <dbReference type="ChEBI" id="CHEBI:203600"/>
        <dbReference type="EC" id="3.1.4.11"/>
    </reaction>
</comment>
<evidence type="ECO:0000256" key="2">
    <source>
        <dbReference type="ARBA" id="ARBA00001913"/>
    </source>
</evidence>
<evidence type="ECO:0000256" key="11">
    <source>
        <dbReference type="RuleBase" id="RU361133"/>
    </source>
</evidence>
<dbReference type="GO" id="GO:0005886">
    <property type="term" value="C:plasma membrane"/>
    <property type="evidence" value="ECO:0007669"/>
    <property type="project" value="UniProtKB-SubCell"/>
</dbReference>
<dbReference type="Pfam" id="PF00168">
    <property type="entry name" value="C2"/>
    <property type="match status" value="1"/>
</dbReference>
<dbReference type="InterPro" id="IPR000909">
    <property type="entry name" value="PLipase_C_PInositol-sp_X_dom"/>
</dbReference>
<dbReference type="InterPro" id="IPR035892">
    <property type="entry name" value="C2_domain_sf"/>
</dbReference>
<dbReference type="Pfam" id="PF00387">
    <property type="entry name" value="PI-PLC-Y"/>
    <property type="match status" value="1"/>
</dbReference>
<dbReference type="PANTHER" id="PTHR10336">
    <property type="entry name" value="PHOSPHOINOSITIDE-SPECIFIC PHOSPHOLIPASE C FAMILY PROTEIN"/>
    <property type="match status" value="1"/>
</dbReference>
<evidence type="ECO:0000259" key="13">
    <source>
        <dbReference type="PROSITE" id="PS50004"/>
    </source>
</evidence>
<dbReference type="InterPro" id="IPR011992">
    <property type="entry name" value="EF-hand-dom_pair"/>
</dbReference>
<evidence type="ECO:0000256" key="5">
    <source>
        <dbReference type="ARBA" id="ARBA00022475"/>
    </source>
</evidence>
<accession>A2TF43</accession>
<evidence type="ECO:0000256" key="9">
    <source>
        <dbReference type="ARBA" id="ARBA00023136"/>
    </source>
</evidence>
<dbReference type="EMBL" id="EF198328">
    <property type="protein sequence ID" value="ABM90640.1"/>
    <property type="molecule type" value="mRNA"/>
</dbReference>
<dbReference type="SUPFAM" id="SSF49562">
    <property type="entry name" value="C2 domain (Calcium/lipid-binding domain, CaLB)"/>
    <property type="match status" value="1"/>
</dbReference>
<dbReference type="CDD" id="cd00275">
    <property type="entry name" value="C2_PLC_like"/>
    <property type="match status" value="1"/>
</dbReference>
<comment type="subcellular location">
    <subcellularLocation>
        <location evidence="3">Cell membrane</location>
        <topology evidence="3">Peripheral membrane protein</topology>
    </subcellularLocation>
</comment>
<keyword evidence="6 11" id="KW-0378">Hydrolase</keyword>
<dbReference type="GO" id="GO:0051209">
    <property type="term" value="P:release of sequestered calcium ion into cytosol"/>
    <property type="evidence" value="ECO:0007669"/>
    <property type="project" value="TreeGrafter"/>
</dbReference>